<evidence type="ECO:0000256" key="2">
    <source>
        <dbReference type="ARBA" id="ARBA00022723"/>
    </source>
</evidence>
<dbReference type="Proteomes" id="UP000320672">
    <property type="component" value="Chromosome"/>
</dbReference>
<dbReference type="SUPFAM" id="SSF53187">
    <property type="entry name" value="Zn-dependent exopeptidases"/>
    <property type="match status" value="1"/>
</dbReference>
<sequence>MTNSPIKTEIDFSAPGRQVGILTVPYSYNLSGWAQLQIPIATIARGEGPTVLLMAGNHGDEYPGQIAIMRLLRELNLEEITGRVILIPSLNMPAAKASTRLSPVDGMNLNRCFPGDPGGTVSQIIAHYLTTVLFPLSDVVIDLHTGGRGVYFFPCAHMHLVEDLAQRRRMAGATMAYNTDLAFLYSDIAGTGLLPVEAESQGKTVVTTEMGGGEVTTRAVHRLSQDGLRNVLIHVGVLEGQEQTRSSLGLSPTRWVQALDSGDYIFAAESGLYESLVDVGDDVDAGQPIGAIHFIERPDRQPTIIEAPSSGVVIAHRGPTVTQQGDIAVCLAHDVPENVIATFSDSHSG</sequence>
<evidence type="ECO:0000313" key="6">
    <source>
        <dbReference type="EMBL" id="QDS91562.1"/>
    </source>
</evidence>
<feature type="domain" description="Succinylglutamate desuccinylase/Aspartoacylase catalytic" evidence="5">
    <location>
        <begin position="48"/>
        <end position="234"/>
    </location>
</feature>
<comment type="cofactor">
    <cofactor evidence="1">
        <name>Zn(2+)</name>
        <dbReference type="ChEBI" id="CHEBI:29105"/>
    </cofactor>
</comment>
<dbReference type="Gene3D" id="3.40.630.10">
    <property type="entry name" value="Zn peptidases"/>
    <property type="match status" value="1"/>
</dbReference>
<dbReference type="PIRSF" id="PIRSF039012">
    <property type="entry name" value="ASP"/>
    <property type="match status" value="1"/>
</dbReference>
<reference evidence="6 7" key="1">
    <citation type="submission" date="2019-02" db="EMBL/GenBank/DDBJ databases">
        <title>Deep-cultivation of Planctomycetes and their phenomic and genomic characterization uncovers novel biology.</title>
        <authorList>
            <person name="Wiegand S."/>
            <person name="Jogler M."/>
            <person name="Boedeker C."/>
            <person name="Pinto D."/>
            <person name="Vollmers J."/>
            <person name="Rivas-Marin E."/>
            <person name="Kohn T."/>
            <person name="Peeters S.H."/>
            <person name="Heuer A."/>
            <person name="Rast P."/>
            <person name="Oberbeckmann S."/>
            <person name="Bunk B."/>
            <person name="Jeske O."/>
            <person name="Meyerdierks A."/>
            <person name="Storesund J.E."/>
            <person name="Kallscheuer N."/>
            <person name="Luecker S."/>
            <person name="Lage O.M."/>
            <person name="Pohl T."/>
            <person name="Merkel B.J."/>
            <person name="Hornburger P."/>
            <person name="Mueller R.-W."/>
            <person name="Bruemmer F."/>
            <person name="Labrenz M."/>
            <person name="Spormann A.M."/>
            <person name="Op den Camp H."/>
            <person name="Overmann J."/>
            <person name="Amann R."/>
            <person name="Jetten M.S.M."/>
            <person name="Mascher T."/>
            <person name="Medema M.H."/>
            <person name="Devos D.P."/>
            <person name="Kaster A.-K."/>
            <person name="Ovreas L."/>
            <person name="Rohde M."/>
            <person name="Galperin M.Y."/>
            <person name="Jogler C."/>
        </authorList>
    </citation>
    <scope>NUCLEOTIDE SEQUENCE [LARGE SCALE GENOMIC DNA]</scope>
    <source>
        <strain evidence="6 7">FF011L</strain>
    </source>
</reference>
<dbReference type="InterPro" id="IPR053138">
    <property type="entry name" value="N-alpha-Ac-DABA_deacetylase"/>
</dbReference>
<dbReference type="EMBL" id="CP036262">
    <property type="protein sequence ID" value="QDS91562.1"/>
    <property type="molecule type" value="Genomic_DNA"/>
</dbReference>
<dbReference type="PANTHER" id="PTHR37326">
    <property type="entry name" value="BLL3975 PROTEIN"/>
    <property type="match status" value="1"/>
</dbReference>
<evidence type="ECO:0000256" key="4">
    <source>
        <dbReference type="ARBA" id="ARBA00022833"/>
    </source>
</evidence>
<name>A0A517M9K3_9BACT</name>
<keyword evidence="2" id="KW-0479">Metal-binding</keyword>
<keyword evidence="3" id="KW-0378">Hydrolase</keyword>
<keyword evidence="7" id="KW-1185">Reference proteome</keyword>
<evidence type="ECO:0000256" key="1">
    <source>
        <dbReference type="ARBA" id="ARBA00001947"/>
    </source>
</evidence>
<evidence type="ECO:0000313" key="7">
    <source>
        <dbReference type="Proteomes" id="UP000320672"/>
    </source>
</evidence>
<proteinExistence type="predicted"/>
<dbReference type="Pfam" id="PF24827">
    <property type="entry name" value="AstE_AspA_cat"/>
    <property type="match status" value="1"/>
</dbReference>
<organism evidence="6 7">
    <name type="scientific">Roseimaritima multifibrata</name>
    <dbReference type="NCBI Taxonomy" id="1930274"/>
    <lineage>
        <taxon>Bacteria</taxon>
        <taxon>Pseudomonadati</taxon>
        <taxon>Planctomycetota</taxon>
        <taxon>Planctomycetia</taxon>
        <taxon>Pirellulales</taxon>
        <taxon>Pirellulaceae</taxon>
        <taxon>Roseimaritima</taxon>
    </lineage>
</organism>
<dbReference type="PANTHER" id="PTHR37326:SF1">
    <property type="entry name" value="BLL3975 PROTEIN"/>
    <property type="match status" value="1"/>
</dbReference>
<dbReference type="GO" id="GO:0016788">
    <property type="term" value="F:hydrolase activity, acting on ester bonds"/>
    <property type="evidence" value="ECO:0007669"/>
    <property type="project" value="InterPro"/>
</dbReference>
<keyword evidence="4" id="KW-0862">Zinc</keyword>
<dbReference type="GO" id="GO:0046872">
    <property type="term" value="F:metal ion binding"/>
    <property type="evidence" value="ECO:0007669"/>
    <property type="project" value="UniProtKB-KW"/>
</dbReference>
<dbReference type="RefSeq" id="WP_145349612.1">
    <property type="nucleotide sequence ID" value="NZ_CP036262.1"/>
</dbReference>
<evidence type="ECO:0000259" key="5">
    <source>
        <dbReference type="Pfam" id="PF24827"/>
    </source>
</evidence>
<dbReference type="InterPro" id="IPR043795">
    <property type="entry name" value="N-alpha-Ac-DABA-like"/>
</dbReference>
<dbReference type="InterPro" id="IPR055438">
    <property type="entry name" value="AstE_AspA_cat"/>
</dbReference>
<dbReference type="AlphaFoldDB" id="A0A517M9K3"/>
<dbReference type="CDD" id="cd06252">
    <property type="entry name" value="M14_ASTE_ASPA-like"/>
    <property type="match status" value="1"/>
</dbReference>
<protein>
    <submittedName>
        <fullName evidence="6">Succinylglutamate desuccinylase / Aspartoacylase family protein</fullName>
    </submittedName>
</protein>
<dbReference type="KEGG" id="rml:FF011L_02920"/>
<evidence type="ECO:0000256" key="3">
    <source>
        <dbReference type="ARBA" id="ARBA00022801"/>
    </source>
</evidence>
<dbReference type="GO" id="GO:0016811">
    <property type="term" value="F:hydrolase activity, acting on carbon-nitrogen (but not peptide) bonds, in linear amides"/>
    <property type="evidence" value="ECO:0007669"/>
    <property type="project" value="InterPro"/>
</dbReference>
<dbReference type="OrthoDB" id="9782876at2"/>
<gene>
    <name evidence="6" type="ORF">FF011L_02920</name>
</gene>
<accession>A0A517M9K3</accession>